<name>A0A3S5BUH3_9PLAT</name>
<protein>
    <submittedName>
        <fullName evidence="1">Uncharacterized protein</fullName>
    </submittedName>
</protein>
<dbReference type="EMBL" id="CAAALY010039513">
    <property type="protein sequence ID" value="VEL18974.1"/>
    <property type="molecule type" value="Genomic_DNA"/>
</dbReference>
<sequence length="139" mass="15082">MTGCLDKCDPCKGWGRLKRGVESWGYLHNGLRRGSSGGNVLAAQIGQTFSSRSPMQPMAIVDLPLCIVQLPGAFFPSLPTTAGPTLIFIITQLLRQSLGRSGRGTTRFVGLLPAYNIGILWNDNRSRGQTCSLDRTKLC</sequence>
<proteinExistence type="predicted"/>
<reference evidence="1" key="1">
    <citation type="submission" date="2018-11" db="EMBL/GenBank/DDBJ databases">
        <authorList>
            <consortium name="Pathogen Informatics"/>
        </authorList>
    </citation>
    <scope>NUCLEOTIDE SEQUENCE</scope>
</reference>
<dbReference type="AlphaFoldDB" id="A0A3S5BUH3"/>
<dbReference type="Proteomes" id="UP000784294">
    <property type="component" value="Unassembled WGS sequence"/>
</dbReference>
<keyword evidence="2" id="KW-1185">Reference proteome</keyword>
<evidence type="ECO:0000313" key="1">
    <source>
        <dbReference type="EMBL" id="VEL18974.1"/>
    </source>
</evidence>
<gene>
    <name evidence="1" type="ORF">PXEA_LOCUS12414</name>
</gene>
<accession>A0A3S5BUH3</accession>
<evidence type="ECO:0000313" key="2">
    <source>
        <dbReference type="Proteomes" id="UP000784294"/>
    </source>
</evidence>
<organism evidence="1 2">
    <name type="scientific">Protopolystoma xenopodis</name>
    <dbReference type="NCBI Taxonomy" id="117903"/>
    <lineage>
        <taxon>Eukaryota</taxon>
        <taxon>Metazoa</taxon>
        <taxon>Spiralia</taxon>
        <taxon>Lophotrochozoa</taxon>
        <taxon>Platyhelminthes</taxon>
        <taxon>Monogenea</taxon>
        <taxon>Polyopisthocotylea</taxon>
        <taxon>Polystomatidea</taxon>
        <taxon>Polystomatidae</taxon>
        <taxon>Protopolystoma</taxon>
    </lineage>
</organism>
<comment type="caution">
    <text evidence="1">The sequence shown here is derived from an EMBL/GenBank/DDBJ whole genome shotgun (WGS) entry which is preliminary data.</text>
</comment>